<dbReference type="Proteomes" id="UP000661918">
    <property type="component" value="Unassembled WGS sequence"/>
</dbReference>
<dbReference type="InterPro" id="IPR003439">
    <property type="entry name" value="ABC_transporter-like_ATP-bd"/>
</dbReference>
<dbReference type="Gene3D" id="1.20.1560.10">
    <property type="entry name" value="ABC transporter type 1, transmembrane domain"/>
    <property type="match status" value="1"/>
</dbReference>
<feature type="transmembrane region" description="Helical" evidence="7">
    <location>
        <begin position="83"/>
        <end position="105"/>
    </location>
</feature>
<dbReference type="SUPFAM" id="SSF90123">
    <property type="entry name" value="ABC transporter transmembrane region"/>
    <property type="match status" value="1"/>
</dbReference>
<keyword evidence="3" id="KW-0547">Nucleotide-binding</keyword>
<name>A0ABQ2GJW4_9DEIO</name>
<dbReference type="InterPro" id="IPR036640">
    <property type="entry name" value="ABC1_TM_sf"/>
</dbReference>
<evidence type="ECO:0000313" key="11">
    <source>
        <dbReference type="Proteomes" id="UP000661918"/>
    </source>
</evidence>
<dbReference type="PROSITE" id="PS00211">
    <property type="entry name" value="ABC_TRANSPORTER_1"/>
    <property type="match status" value="1"/>
</dbReference>
<organism evidence="10 11">
    <name type="scientific">Deinococcus aerophilus</name>
    <dbReference type="NCBI Taxonomy" id="522488"/>
    <lineage>
        <taxon>Bacteria</taxon>
        <taxon>Thermotogati</taxon>
        <taxon>Deinococcota</taxon>
        <taxon>Deinococci</taxon>
        <taxon>Deinococcales</taxon>
        <taxon>Deinococcaceae</taxon>
        <taxon>Deinococcus</taxon>
    </lineage>
</organism>
<dbReference type="SUPFAM" id="SSF52540">
    <property type="entry name" value="P-loop containing nucleoside triphosphate hydrolases"/>
    <property type="match status" value="1"/>
</dbReference>
<evidence type="ECO:0000256" key="2">
    <source>
        <dbReference type="ARBA" id="ARBA00022692"/>
    </source>
</evidence>
<evidence type="ECO:0000256" key="5">
    <source>
        <dbReference type="ARBA" id="ARBA00022989"/>
    </source>
</evidence>
<evidence type="ECO:0000256" key="1">
    <source>
        <dbReference type="ARBA" id="ARBA00004651"/>
    </source>
</evidence>
<keyword evidence="2 7" id="KW-0812">Transmembrane</keyword>
<dbReference type="EMBL" id="BMOM01000002">
    <property type="protein sequence ID" value="GGL98999.1"/>
    <property type="molecule type" value="Genomic_DNA"/>
</dbReference>
<feature type="domain" description="ABC transmembrane type-1" evidence="9">
    <location>
        <begin position="48"/>
        <end position="336"/>
    </location>
</feature>
<dbReference type="Gene3D" id="3.40.50.300">
    <property type="entry name" value="P-loop containing nucleotide triphosphate hydrolases"/>
    <property type="match status" value="1"/>
</dbReference>
<dbReference type="PROSITE" id="PS50893">
    <property type="entry name" value="ABC_TRANSPORTER_2"/>
    <property type="match status" value="1"/>
</dbReference>
<dbReference type="Pfam" id="PF00005">
    <property type="entry name" value="ABC_tran"/>
    <property type="match status" value="1"/>
</dbReference>
<dbReference type="InterPro" id="IPR039421">
    <property type="entry name" value="Type_1_exporter"/>
</dbReference>
<keyword evidence="11" id="KW-1185">Reference proteome</keyword>
<feature type="domain" description="ABC transporter" evidence="8">
    <location>
        <begin position="368"/>
        <end position="607"/>
    </location>
</feature>
<dbReference type="InterPro" id="IPR027417">
    <property type="entry name" value="P-loop_NTPase"/>
</dbReference>
<feature type="transmembrane region" description="Helical" evidence="7">
    <location>
        <begin position="276"/>
        <end position="297"/>
    </location>
</feature>
<dbReference type="RefSeq" id="WP_188900886.1">
    <property type="nucleotide sequence ID" value="NZ_BMOM01000002.1"/>
</dbReference>
<reference evidence="11" key="1">
    <citation type="journal article" date="2019" name="Int. J. Syst. Evol. Microbiol.">
        <title>The Global Catalogue of Microorganisms (GCM) 10K type strain sequencing project: providing services to taxonomists for standard genome sequencing and annotation.</title>
        <authorList>
            <consortium name="The Broad Institute Genomics Platform"/>
            <consortium name="The Broad Institute Genome Sequencing Center for Infectious Disease"/>
            <person name="Wu L."/>
            <person name="Ma J."/>
        </authorList>
    </citation>
    <scope>NUCLEOTIDE SEQUENCE [LARGE SCALE GENOMIC DNA]</scope>
    <source>
        <strain evidence="11">JCM 15443</strain>
    </source>
</reference>
<protein>
    <submittedName>
        <fullName evidence="10">HlyB/MsbA family ABC transporter</fullName>
    </submittedName>
</protein>
<keyword evidence="6 7" id="KW-0472">Membrane</keyword>
<dbReference type="InterPro" id="IPR003593">
    <property type="entry name" value="AAA+_ATPase"/>
</dbReference>
<evidence type="ECO:0000256" key="3">
    <source>
        <dbReference type="ARBA" id="ARBA00022741"/>
    </source>
</evidence>
<keyword evidence="5 7" id="KW-1133">Transmembrane helix</keyword>
<evidence type="ECO:0000313" key="10">
    <source>
        <dbReference type="EMBL" id="GGL98999.1"/>
    </source>
</evidence>
<proteinExistence type="predicted"/>
<keyword evidence="4" id="KW-0067">ATP-binding</keyword>
<comment type="caution">
    <text evidence="10">The sequence shown here is derived from an EMBL/GenBank/DDBJ whole genome shotgun (WGS) entry which is preliminary data.</text>
</comment>
<evidence type="ECO:0000256" key="6">
    <source>
        <dbReference type="ARBA" id="ARBA00023136"/>
    </source>
</evidence>
<feature type="transmembrane region" description="Helical" evidence="7">
    <location>
        <begin position="190"/>
        <end position="211"/>
    </location>
</feature>
<feature type="transmembrane region" description="Helical" evidence="7">
    <location>
        <begin position="161"/>
        <end position="184"/>
    </location>
</feature>
<dbReference type="PROSITE" id="PS50929">
    <property type="entry name" value="ABC_TM1F"/>
    <property type="match status" value="1"/>
</dbReference>
<dbReference type="InterPro" id="IPR011527">
    <property type="entry name" value="ABC1_TM_dom"/>
</dbReference>
<dbReference type="SMART" id="SM00382">
    <property type="entry name" value="AAA"/>
    <property type="match status" value="1"/>
</dbReference>
<accession>A0ABQ2GJW4</accession>
<dbReference type="PANTHER" id="PTHR24221">
    <property type="entry name" value="ATP-BINDING CASSETTE SUB-FAMILY B"/>
    <property type="match status" value="1"/>
</dbReference>
<dbReference type="InterPro" id="IPR017871">
    <property type="entry name" value="ABC_transporter-like_CS"/>
</dbReference>
<evidence type="ECO:0000259" key="9">
    <source>
        <dbReference type="PROSITE" id="PS50929"/>
    </source>
</evidence>
<evidence type="ECO:0000259" key="8">
    <source>
        <dbReference type="PROSITE" id="PS50893"/>
    </source>
</evidence>
<evidence type="ECO:0000256" key="4">
    <source>
        <dbReference type="ARBA" id="ARBA00022840"/>
    </source>
</evidence>
<sequence>MTDLKQRGPPGVPSPTGSVEEAVGLRRRLGDLRSTLTLVWRASPGHGAAYVLSSLSASGLPAANLYVGKLLLDEVARAAGGNVTYLALLTLLGIQVALGILGNVLSTVQNASQQLLGDSLQYTVSQRILNKAAGLSVEAFENAETYDRLQQAYREVGSRPLGVATQLVALAGAVVTLVSVGALMARLGLWVLPLVLLASVPGVIVSNRFGVEGYRMLRRQTHDARVQNYLGSLLTSDTLVKEVRLFGFEGHLLARWQSYYQGFRRQLVQLVRRRSAWGLAASLSSALLIGLASALILRRAAAGQISVGDFSIFVLGIAQVQGTVGSLLNGVSGIYQNLLYMRNLYSFLELPSRDLDAGDPWEGAIETIEFRNVGFRYPLTDRDVLRDVSFTVRRGEALALVGENGAGKTTLVKLLTRLFEPSSGTILLNGLDAARFSPRSVQKQMSIIFQDFGQYQMSARENVALAEADRLTDEDGVQAAVQQAGAGFVDGLPAGLNTPLGRLFQGGRQLSGGQWQRLALARLYFRDASVLVFDEPTAALDARAEAETIEALRAQTGDRITLLISHRFSTVRLADQIVVLEGGVVVEAGSHAELMARRGQYAALYELQARGYAAPS</sequence>
<evidence type="ECO:0000256" key="7">
    <source>
        <dbReference type="SAM" id="Phobius"/>
    </source>
</evidence>
<comment type="subcellular location">
    <subcellularLocation>
        <location evidence="1">Cell membrane</location>
        <topology evidence="1">Multi-pass membrane protein</topology>
    </subcellularLocation>
</comment>
<gene>
    <name evidence="10" type="ORF">GCM10010841_04320</name>
</gene>
<dbReference type="PANTHER" id="PTHR24221:SF646">
    <property type="entry name" value="HAEMOLYSIN SECRETION ATP-BINDING PROTEIN"/>
    <property type="match status" value="1"/>
</dbReference>